<name>A0ABS5J8E0_9BACT</name>
<reference evidence="1 2" key="1">
    <citation type="submission" date="2021-04" db="EMBL/GenBank/DDBJ databases">
        <title>Chitinophaga sp. nov., isolated from the rhizosphere soil.</title>
        <authorList>
            <person name="He S."/>
        </authorList>
    </citation>
    <scope>NUCLEOTIDE SEQUENCE [LARGE SCALE GENOMIC DNA]</scope>
    <source>
        <strain evidence="1 2">2R12</strain>
    </source>
</reference>
<evidence type="ECO:0000313" key="1">
    <source>
        <dbReference type="EMBL" id="MBS0030687.1"/>
    </source>
</evidence>
<accession>A0ABS5J8E0</accession>
<protein>
    <submittedName>
        <fullName evidence="1">Universal stress protein</fullName>
    </submittedName>
</protein>
<dbReference type="SUPFAM" id="SSF52402">
    <property type="entry name" value="Adenine nucleotide alpha hydrolases-like"/>
    <property type="match status" value="1"/>
</dbReference>
<comment type="caution">
    <text evidence="1">The sequence shown here is derived from an EMBL/GenBank/DDBJ whole genome shotgun (WGS) entry which is preliminary data.</text>
</comment>
<dbReference type="RefSeq" id="WP_211975823.1">
    <property type="nucleotide sequence ID" value="NZ_CBFHAM010000002.1"/>
</dbReference>
<evidence type="ECO:0000313" key="2">
    <source>
        <dbReference type="Proteomes" id="UP000676386"/>
    </source>
</evidence>
<gene>
    <name evidence="1" type="ORF">KE626_25400</name>
</gene>
<sequence>MEKILFISDAVSMSRECLDFSCYLGNLTHSKVTGVFLENQEMELRSSETLQEIAVCAPVPGAPPDMQKQLYSDKNISCFKDICESNGVNCEIHKNLGMPAAEVIKESRYADMLVVDAATSFSWKPEASPTAFVREILEKAECPVIIAPAEFNGIHEVIFTYNGSMSSMFAIKQFAHLFPALRHCKITVLTIMEADEQLKGNKSNLQEWLDIHYENVQLLILEDTNIRGRLLEYLFGRENAFIVMGAYGRSLLSKAIVPNPAETVIKLISQPIFISHY</sequence>
<dbReference type="Proteomes" id="UP000676386">
    <property type="component" value="Unassembled WGS sequence"/>
</dbReference>
<dbReference type="EMBL" id="JAGTXB010000016">
    <property type="protein sequence ID" value="MBS0030687.1"/>
    <property type="molecule type" value="Genomic_DNA"/>
</dbReference>
<organism evidence="1 2">
    <name type="scientific">Chitinophaga hostae</name>
    <dbReference type="NCBI Taxonomy" id="2831022"/>
    <lineage>
        <taxon>Bacteria</taxon>
        <taxon>Pseudomonadati</taxon>
        <taxon>Bacteroidota</taxon>
        <taxon>Chitinophagia</taxon>
        <taxon>Chitinophagales</taxon>
        <taxon>Chitinophagaceae</taxon>
        <taxon>Chitinophaga</taxon>
    </lineage>
</organism>
<keyword evidence="2" id="KW-1185">Reference proteome</keyword>
<dbReference type="Gene3D" id="3.40.50.12370">
    <property type="match status" value="1"/>
</dbReference>
<proteinExistence type="predicted"/>